<name>A0A8D5FV24_9BACT</name>
<dbReference type="SMART" id="SM00471">
    <property type="entry name" value="HDc"/>
    <property type="match status" value="1"/>
</dbReference>
<proteinExistence type="predicted"/>
<evidence type="ECO:0000259" key="1">
    <source>
        <dbReference type="SMART" id="SM00471"/>
    </source>
</evidence>
<accession>A0A8D5FV24</accession>
<dbReference type="CDD" id="cd00077">
    <property type="entry name" value="HDc"/>
    <property type="match status" value="1"/>
</dbReference>
<protein>
    <submittedName>
        <fullName evidence="2">Phosphohydrolase</fullName>
    </submittedName>
</protein>
<dbReference type="EMBL" id="AP024086">
    <property type="protein sequence ID" value="BCL61886.1"/>
    <property type="molecule type" value="Genomic_DNA"/>
</dbReference>
<keyword evidence="3" id="KW-1185">Reference proteome</keyword>
<sequence>MNIPVPSVGQCLEFMERYRMLDNIRAHSLQVAKVALVLTDGLREAGRALPLPEKDIVLAGALLHDIAKTRCLKRKCRHDLEGEAICTELGYREIGRIVREHVILENFSVEHYLKGIFQPREIVYYADKRVRHDEIVSLNSRLAYIIERYGNGDPEREKYIRRNFNQCRELEHYLFVFLDFTPNGVEKRVRKRDFDFF</sequence>
<organism evidence="2 3">
    <name type="scientific">Desulfomarina profundi</name>
    <dbReference type="NCBI Taxonomy" id="2772557"/>
    <lineage>
        <taxon>Bacteria</taxon>
        <taxon>Pseudomonadati</taxon>
        <taxon>Thermodesulfobacteriota</taxon>
        <taxon>Desulfobulbia</taxon>
        <taxon>Desulfobulbales</taxon>
        <taxon>Desulfobulbaceae</taxon>
        <taxon>Desulfomarina</taxon>
    </lineage>
</organism>
<dbReference type="RefSeq" id="WP_228854300.1">
    <property type="nucleotide sequence ID" value="NZ_AP024086.1"/>
</dbReference>
<dbReference type="AlphaFoldDB" id="A0A8D5FV24"/>
<dbReference type="InterPro" id="IPR003607">
    <property type="entry name" value="HD/PDEase_dom"/>
</dbReference>
<dbReference type="NCBIfam" id="TIGR00277">
    <property type="entry name" value="HDIG"/>
    <property type="match status" value="1"/>
</dbReference>
<dbReference type="Proteomes" id="UP000826725">
    <property type="component" value="Chromosome"/>
</dbReference>
<dbReference type="Pfam" id="PF01966">
    <property type="entry name" value="HD"/>
    <property type="match status" value="1"/>
</dbReference>
<evidence type="ECO:0000313" key="3">
    <source>
        <dbReference type="Proteomes" id="UP000826725"/>
    </source>
</evidence>
<gene>
    <name evidence="2" type="ORF">DGMP_25790</name>
</gene>
<dbReference type="KEGG" id="dbk:DGMP_25790"/>
<evidence type="ECO:0000313" key="2">
    <source>
        <dbReference type="EMBL" id="BCL61886.1"/>
    </source>
</evidence>
<feature type="domain" description="HD/PDEase" evidence="1">
    <location>
        <begin position="20"/>
        <end position="161"/>
    </location>
</feature>
<dbReference type="InterPro" id="IPR006675">
    <property type="entry name" value="HDIG_dom"/>
</dbReference>
<reference evidence="2" key="1">
    <citation type="submission" date="2020-09" db="EMBL/GenBank/DDBJ databases">
        <title>Desulfogranum mesoprofundum gen. nov., sp. nov., a novel mesophilic, sulfate-reducing chemolithoautotroph isolated from a deep-sea hydrothermal vent chimney in the Suiyo Seamount.</title>
        <authorList>
            <person name="Hashimoto Y."/>
            <person name="Nakagawa S."/>
        </authorList>
    </citation>
    <scope>NUCLEOTIDE SEQUENCE</scope>
    <source>
        <strain evidence="2">KT2</strain>
    </source>
</reference>
<dbReference type="InterPro" id="IPR006674">
    <property type="entry name" value="HD_domain"/>
</dbReference>